<reference evidence="1 2" key="1">
    <citation type="journal article" date="2022" name="Genome Biol. Evol.">
        <title>The Spruce Budworm Genome: Reconstructing the Evolutionary History of Antifreeze Proteins.</title>
        <authorList>
            <person name="Beliveau C."/>
            <person name="Gagne P."/>
            <person name="Picq S."/>
            <person name="Vernygora O."/>
            <person name="Keeling C.I."/>
            <person name="Pinkney K."/>
            <person name="Doucet D."/>
            <person name="Wen F."/>
            <person name="Johnston J.S."/>
            <person name="Maaroufi H."/>
            <person name="Boyle B."/>
            <person name="Laroche J."/>
            <person name="Dewar K."/>
            <person name="Juretic N."/>
            <person name="Blackburn G."/>
            <person name="Nisole A."/>
            <person name="Brunet B."/>
            <person name="Brandao M."/>
            <person name="Lumley L."/>
            <person name="Duan J."/>
            <person name="Quan G."/>
            <person name="Lucarotti C.J."/>
            <person name="Roe A.D."/>
            <person name="Sperling F.A.H."/>
            <person name="Levesque R.C."/>
            <person name="Cusson M."/>
        </authorList>
    </citation>
    <scope>NUCLEOTIDE SEQUENCE [LARGE SCALE GENOMIC DNA]</scope>
    <source>
        <strain evidence="1">Glfc:IPQL:Cfum</strain>
    </source>
</reference>
<gene>
    <name evidence="1" type="ORF">MSG28_003018</name>
</gene>
<evidence type="ECO:0000313" key="1">
    <source>
        <dbReference type="EMBL" id="KAI8424562.1"/>
    </source>
</evidence>
<dbReference type="EMBL" id="CM046104">
    <property type="protein sequence ID" value="KAI8424562.1"/>
    <property type="molecule type" value="Genomic_DNA"/>
</dbReference>
<evidence type="ECO:0000313" key="2">
    <source>
        <dbReference type="Proteomes" id="UP001064048"/>
    </source>
</evidence>
<accession>A0ACC0JKD7</accession>
<proteinExistence type="predicted"/>
<protein>
    <submittedName>
        <fullName evidence="1">Uncharacterized protein</fullName>
    </submittedName>
</protein>
<comment type="caution">
    <text evidence="1">The sequence shown here is derived from an EMBL/GenBank/DDBJ whole genome shotgun (WGS) entry which is preliminary data.</text>
</comment>
<keyword evidence="2" id="KW-1185">Reference proteome</keyword>
<organism evidence="1 2">
    <name type="scientific">Choristoneura fumiferana</name>
    <name type="common">Spruce budworm moth</name>
    <name type="synonym">Archips fumiferana</name>
    <dbReference type="NCBI Taxonomy" id="7141"/>
    <lineage>
        <taxon>Eukaryota</taxon>
        <taxon>Metazoa</taxon>
        <taxon>Ecdysozoa</taxon>
        <taxon>Arthropoda</taxon>
        <taxon>Hexapoda</taxon>
        <taxon>Insecta</taxon>
        <taxon>Pterygota</taxon>
        <taxon>Neoptera</taxon>
        <taxon>Endopterygota</taxon>
        <taxon>Lepidoptera</taxon>
        <taxon>Glossata</taxon>
        <taxon>Ditrysia</taxon>
        <taxon>Tortricoidea</taxon>
        <taxon>Tortricidae</taxon>
        <taxon>Tortricinae</taxon>
        <taxon>Choristoneura</taxon>
    </lineage>
</organism>
<sequence>MQRASDRYCRVGLVSSPRRRRDRVCLLAAHAACTSDITTVIERRLRAQAALHKPHEYTIRTTDALDLDIVGPVWPGPDLLVQLAARALDGDELAVADQLIVPAYLRKHSVPFMLPSKDSAARNKASTNI</sequence>
<name>A0ACC0JKD7_CHOFU</name>
<dbReference type="Proteomes" id="UP001064048">
    <property type="component" value="Chromosome 4"/>
</dbReference>